<dbReference type="InterPro" id="IPR015422">
    <property type="entry name" value="PyrdxlP-dep_Trfase_small"/>
</dbReference>
<dbReference type="Pfam" id="PF00202">
    <property type="entry name" value="Aminotran_3"/>
    <property type="match status" value="1"/>
</dbReference>
<keyword evidence="3" id="KW-0032">Aminotransferase</keyword>
<dbReference type="GO" id="GO:0008483">
    <property type="term" value="F:transaminase activity"/>
    <property type="evidence" value="ECO:0007669"/>
    <property type="project" value="UniProtKB-KW"/>
</dbReference>
<dbReference type="InterPro" id="IPR005814">
    <property type="entry name" value="Aminotrans_3"/>
</dbReference>
<protein>
    <submittedName>
        <fullName evidence="3">Aminotransferase class III-fold pyridoxal phosphate-dependent enzyme</fullName>
    </submittedName>
</protein>
<gene>
    <name evidence="3" type="ORF">DWY77_11920</name>
</gene>
<dbReference type="Gene3D" id="3.40.640.10">
    <property type="entry name" value="Type I PLP-dependent aspartate aminotransferase-like (Major domain)"/>
    <property type="match status" value="1"/>
</dbReference>
<evidence type="ECO:0000256" key="1">
    <source>
        <dbReference type="ARBA" id="ARBA00008954"/>
    </source>
</evidence>
<dbReference type="PANTHER" id="PTHR43094:SF1">
    <property type="entry name" value="AMINOTRANSFERASE CLASS-III"/>
    <property type="match status" value="1"/>
</dbReference>
<dbReference type="Proteomes" id="UP000286147">
    <property type="component" value="Unassembled WGS sequence"/>
</dbReference>
<comment type="caution">
    <text evidence="3">The sequence shown here is derived from an EMBL/GenBank/DDBJ whole genome shotgun (WGS) entry which is preliminary data.</text>
</comment>
<dbReference type="Gene3D" id="3.90.1150.10">
    <property type="entry name" value="Aspartate Aminotransferase, domain 1"/>
    <property type="match status" value="1"/>
</dbReference>
<proteinExistence type="inferred from homology"/>
<evidence type="ECO:0000313" key="3">
    <source>
        <dbReference type="EMBL" id="RGQ76422.1"/>
    </source>
</evidence>
<dbReference type="GO" id="GO:0030170">
    <property type="term" value="F:pyridoxal phosphate binding"/>
    <property type="evidence" value="ECO:0007669"/>
    <property type="project" value="InterPro"/>
</dbReference>
<dbReference type="PANTHER" id="PTHR43094">
    <property type="entry name" value="AMINOTRANSFERASE"/>
    <property type="match status" value="1"/>
</dbReference>
<evidence type="ECO:0000313" key="4">
    <source>
        <dbReference type="Proteomes" id="UP000286147"/>
    </source>
</evidence>
<dbReference type="InterPro" id="IPR015421">
    <property type="entry name" value="PyrdxlP-dep_Trfase_major"/>
</dbReference>
<dbReference type="AlphaFoldDB" id="A0A412CBE2"/>
<dbReference type="EMBL" id="QRTP01000064">
    <property type="protein sequence ID" value="RGQ76422.1"/>
    <property type="molecule type" value="Genomic_DNA"/>
</dbReference>
<keyword evidence="3" id="KW-0808">Transferase</keyword>
<dbReference type="InterPro" id="IPR015424">
    <property type="entry name" value="PyrdxlP-dep_Trfase"/>
</dbReference>
<evidence type="ECO:0000256" key="2">
    <source>
        <dbReference type="ARBA" id="ARBA00022898"/>
    </source>
</evidence>
<accession>A0A412CBE2</accession>
<keyword evidence="2" id="KW-0663">Pyridoxal phosphate</keyword>
<dbReference type="SUPFAM" id="SSF53383">
    <property type="entry name" value="PLP-dependent transferases"/>
    <property type="match status" value="1"/>
</dbReference>
<organism evidence="3 4">
    <name type="scientific">Megamonas rupellensis</name>
    <dbReference type="NCBI Taxonomy" id="491921"/>
    <lineage>
        <taxon>Bacteria</taxon>
        <taxon>Bacillati</taxon>
        <taxon>Bacillota</taxon>
        <taxon>Negativicutes</taxon>
        <taxon>Selenomonadales</taxon>
        <taxon>Selenomonadaceae</taxon>
        <taxon>Megamonas</taxon>
    </lineage>
</organism>
<comment type="similarity">
    <text evidence="1">Belongs to the class-III pyridoxal-phosphate-dependent aminotransferase family.</text>
</comment>
<sequence length="186" mass="20766">MPINKFRGFTLAFINKFRGFTLAFGKGLGGSLYPLSAVIGKEEFNICQDISLGHYTHEKSPLGCAIGNAVIEYIENNNILSHVKELETILYTRTKEMKAKFECIGDVRLIGALLGIELVKNRQTKEKATIEAEKVLYLCLEQGLSFKISQGCVLTLAPPLIISPEELNLAMDKLEYALTQVFRHNI</sequence>
<reference evidence="3 4" key="1">
    <citation type="submission" date="2018-08" db="EMBL/GenBank/DDBJ databases">
        <title>A genome reference for cultivated species of the human gut microbiota.</title>
        <authorList>
            <person name="Zou Y."/>
            <person name="Xue W."/>
            <person name="Luo G."/>
        </authorList>
    </citation>
    <scope>NUCLEOTIDE SEQUENCE [LARGE SCALE GENOMIC DNA]</scope>
    <source>
        <strain evidence="3 4">AF27-12</strain>
    </source>
</reference>
<name>A0A412CBE2_9FIRM</name>